<dbReference type="Pfam" id="PF03237">
    <property type="entry name" value="Terminase_6N"/>
    <property type="match status" value="1"/>
</dbReference>
<evidence type="ECO:0000313" key="2">
    <source>
        <dbReference type="EMBL" id="MWT25550.1"/>
    </source>
</evidence>
<proteinExistence type="predicted"/>
<evidence type="ECO:0000259" key="1">
    <source>
        <dbReference type="Pfam" id="PF06056"/>
    </source>
</evidence>
<feature type="domain" description="Terminase ATPase subunit N-terminal" evidence="1">
    <location>
        <begin position="6"/>
        <end position="63"/>
    </location>
</feature>
<evidence type="ECO:0000313" key="3">
    <source>
        <dbReference type="Proteomes" id="UP000462410"/>
    </source>
</evidence>
<reference evidence="2 3" key="1">
    <citation type="submission" date="2019-12" db="EMBL/GenBank/DDBJ databases">
        <title>Enteriobacteria Tanzani isolates_8377-8380.</title>
        <authorList>
            <person name="Subbiah M."/>
            <person name="Call D."/>
        </authorList>
    </citation>
    <scope>NUCLEOTIDE SEQUENCE [LARGE SCALE GENOMIC DNA]</scope>
    <source>
        <strain evidence="2 3">8378wH8</strain>
    </source>
</reference>
<comment type="caution">
    <text evidence="2">The sequence shown here is derived from an EMBL/GenBank/DDBJ whole genome shotgun (WGS) entry which is preliminary data.</text>
</comment>
<name>A0A8T6AC79_ECOLX</name>
<sequence length="240" mass="27543">MIQDAFVRQRARQLYWQGYPPAEISRLMGINPNTIYAWKKRDQWDETPPVQRVTQSIDARLIQLTEKQNKTGGDFKEIDLLTRQLKKLHDGQPDATATGKKGRAKKLKNHFTPEQIAALREKIISRLEWHQRGWFDSLTLCREAGIRNRMILKSRQIGATWYFAQEALLMALRDDVAQPYQRNQIFLSASRRQAFQFKSIIQKAAAEVDVELKGGDKIILSNGAELHFLGTSAASAQSYT</sequence>
<dbReference type="EMBL" id="WTRC01001387">
    <property type="protein sequence ID" value="MWT25550.1"/>
    <property type="molecule type" value="Genomic_DNA"/>
</dbReference>
<dbReference type="SUPFAM" id="SSF46689">
    <property type="entry name" value="Homeodomain-like"/>
    <property type="match status" value="1"/>
</dbReference>
<dbReference type="AlphaFoldDB" id="A0A8T6AC79"/>
<feature type="non-terminal residue" evidence="2">
    <location>
        <position position="240"/>
    </location>
</feature>
<gene>
    <name evidence="2" type="ORF">GP965_32395</name>
</gene>
<accession>A0A8T6AC79</accession>
<dbReference type="Pfam" id="PF06056">
    <property type="entry name" value="Terminase_5"/>
    <property type="match status" value="1"/>
</dbReference>
<dbReference type="Gene3D" id="3.40.50.300">
    <property type="entry name" value="P-loop containing nucleotide triphosphate hydrolases"/>
    <property type="match status" value="1"/>
</dbReference>
<dbReference type="InterPro" id="IPR027417">
    <property type="entry name" value="P-loop_NTPase"/>
</dbReference>
<dbReference type="Proteomes" id="UP000462410">
    <property type="component" value="Unassembled WGS sequence"/>
</dbReference>
<dbReference type="InterPro" id="IPR009057">
    <property type="entry name" value="Homeodomain-like_sf"/>
</dbReference>
<organism evidence="2 3">
    <name type="scientific">Escherichia coli</name>
    <dbReference type="NCBI Taxonomy" id="562"/>
    <lineage>
        <taxon>Bacteria</taxon>
        <taxon>Pseudomonadati</taxon>
        <taxon>Pseudomonadota</taxon>
        <taxon>Gammaproteobacteria</taxon>
        <taxon>Enterobacterales</taxon>
        <taxon>Enterobacteriaceae</taxon>
        <taxon>Escherichia</taxon>
    </lineage>
</organism>
<dbReference type="InterPro" id="IPR010332">
    <property type="entry name" value="ATPase_terminase-su_N"/>
</dbReference>
<protein>
    <submittedName>
        <fullName evidence="2">Helix-turn-helix domain-containing protein</fullName>
    </submittedName>
</protein>